<evidence type="ECO:0000256" key="5">
    <source>
        <dbReference type="ARBA" id="ARBA00034496"/>
    </source>
</evidence>
<dbReference type="GO" id="GO:0020037">
    <property type="term" value="F:heme binding"/>
    <property type="evidence" value="ECO:0007669"/>
    <property type="project" value="InterPro"/>
</dbReference>
<dbReference type="RefSeq" id="WP_119897098.1">
    <property type="nucleotide sequence ID" value="NZ_QNRC01000032.1"/>
</dbReference>
<evidence type="ECO:0000313" key="6">
    <source>
        <dbReference type="EMBL" id="RJL19436.1"/>
    </source>
</evidence>
<dbReference type="SUPFAM" id="SSF46458">
    <property type="entry name" value="Globin-like"/>
    <property type="match status" value="1"/>
</dbReference>
<evidence type="ECO:0000256" key="2">
    <source>
        <dbReference type="ARBA" id="ARBA00022617"/>
    </source>
</evidence>
<keyword evidence="1" id="KW-0813">Transport</keyword>
<dbReference type="CDD" id="cd14773">
    <property type="entry name" value="TrHb2_PhHbO-like_O"/>
    <property type="match status" value="1"/>
</dbReference>
<name>A0A419A9K4_9RHOB</name>
<dbReference type="Pfam" id="PF01152">
    <property type="entry name" value="Bac_globin"/>
    <property type="match status" value="1"/>
</dbReference>
<proteinExistence type="inferred from homology"/>
<dbReference type="PANTHER" id="PTHR47366">
    <property type="entry name" value="TWO-ON-TWO HEMOGLOBIN-3"/>
    <property type="match status" value="1"/>
</dbReference>
<dbReference type="OrthoDB" id="9790913at2"/>
<dbReference type="GO" id="GO:0046872">
    <property type="term" value="F:metal ion binding"/>
    <property type="evidence" value="ECO:0007669"/>
    <property type="project" value="UniProtKB-KW"/>
</dbReference>
<sequence length="134" mass="15494">MYYAAQRKQSIHEQLGGDEGIRALVKEFYDIVEQDEDARELHLLHLQGAGVAHSREEQFNYLCGFFGGPQYYVMKHRHARLKEIHAHVPIGPQMRDLWLRCMARAIDRRGIDADLAAVLMRHFTTAAESSRNMD</sequence>
<dbReference type="InterPro" id="IPR012292">
    <property type="entry name" value="Globin/Proto"/>
</dbReference>
<comment type="caution">
    <text evidence="6">The sequence shown here is derived from an EMBL/GenBank/DDBJ whole genome shotgun (WGS) entry which is preliminary data.</text>
</comment>
<accession>A0A419A9K4</accession>
<evidence type="ECO:0000256" key="3">
    <source>
        <dbReference type="ARBA" id="ARBA00022723"/>
    </source>
</evidence>
<dbReference type="InterPro" id="IPR044203">
    <property type="entry name" value="GlbO/GLB3-like"/>
</dbReference>
<reference evidence="7" key="1">
    <citation type="submission" date="2018-09" db="EMBL/GenBank/DDBJ databases">
        <title>Paracoccus onubensis nov. sp. a moderate halophilic bacterium isolated from Gruta de las Maravillas (Aracena, Spain).</title>
        <authorList>
            <person name="Jurado V."/>
            <person name="Gutierrez-Patricio S."/>
            <person name="Gonzalez-Pimentel J.L."/>
            <person name="Miller A.Z."/>
            <person name="Laiz L."/>
            <person name="Saiz-Jimenez C."/>
        </authorList>
    </citation>
    <scope>NUCLEOTIDE SEQUENCE [LARGE SCALE GENOMIC DNA]</scope>
    <source>
        <strain evidence="7">DSM 26381</strain>
    </source>
</reference>
<dbReference type="EMBL" id="QZEW01000016">
    <property type="protein sequence ID" value="RJL19436.1"/>
    <property type="molecule type" value="Genomic_DNA"/>
</dbReference>
<keyword evidence="7" id="KW-1185">Reference proteome</keyword>
<organism evidence="6 7">
    <name type="scientific">Paracoccus siganidrum</name>
    <dbReference type="NCBI Taxonomy" id="1276757"/>
    <lineage>
        <taxon>Bacteria</taxon>
        <taxon>Pseudomonadati</taxon>
        <taxon>Pseudomonadota</taxon>
        <taxon>Alphaproteobacteria</taxon>
        <taxon>Rhodobacterales</taxon>
        <taxon>Paracoccaceae</taxon>
        <taxon>Paracoccus</taxon>
    </lineage>
</organism>
<dbReference type="Proteomes" id="UP000283587">
    <property type="component" value="Unassembled WGS sequence"/>
</dbReference>
<evidence type="ECO:0000256" key="4">
    <source>
        <dbReference type="ARBA" id="ARBA00023004"/>
    </source>
</evidence>
<evidence type="ECO:0000256" key="1">
    <source>
        <dbReference type="ARBA" id="ARBA00022448"/>
    </source>
</evidence>
<evidence type="ECO:0000313" key="7">
    <source>
        <dbReference type="Proteomes" id="UP000283587"/>
    </source>
</evidence>
<keyword evidence="2" id="KW-0349">Heme</keyword>
<keyword evidence="4" id="KW-0408">Iron</keyword>
<keyword evidence="3" id="KW-0479">Metal-binding</keyword>
<dbReference type="PANTHER" id="PTHR47366:SF1">
    <property type="entry name" value="TWO-ON-TWO HEMOGLOBIN-3"/>
    <property type="match status" value="1"/>
</dbReference>
<dbReference type="AlphaFoldDB" id="A0A419A9K4"/>
<protein>
    <submittedName>
        <fullName evidence="6">Globin</fullName>
    </submittedName>
</protein>
<gene>
    <name evidence="6" type="ORF">D3P05_05095</name>
</gene>
<dbReference type="InterPro" id="IPR009050">
    <property type="entry name" value="Globin-like_sf"/>
</dbReference>
<dbReference type="GO" id="GO:0005344">
    <property type="term" value="F:oxygen carrier activity"/>
    <property type="evidence" value="ECO:0007669"/>
    <property type="project" value="InterPro"/>
</dbReference>
<dbReference type="InterPro" id="IPR001486">
    <property type="entry name" value="Hemoglobin_trunc"/>
</dbReference>
<comment type="similarity">
    <text evidence="5">Belongs to the truncated hemoglobin family. Group II subfamily.</text>
</comment>
<dbReference type="GO" id="GO:0019825">
    <property type="term" value="F:oxygen binding"/>
    <property type="evidence" value="ECO:0007669"/>
    <property type="project" value="InterPro"/>
</dbReference>
<dbReference type="Gene3D" id="1.10.490.10">
    <property type="entry name" value="Globins"/>
    <property type="match status" value="1"/>
</dbReference>